<dbReference type="Pfam" id="PF03188">
    <property type="entry name" value="Cytochrom_B561"/>
    <property type="match status" value="1"/>
</dbReference>
<keyword evidence="12" id="KW-1185">Reference proteome</keyword>
<dbReference type="KEGG" id="ncr:NCU08448"/>
<evidence type="ECO:0000256" key="5">
    <source>
        <dbReference type="ARBA" id="ARBA00022989"/>
    </source>
</evidence>
<feature type="transmembrane region" description="Helical" evidence="8">
    <location>
        <begin position="341"/>
        <end position="360"/>
    </location>
</feature>
<evidence type="ECO:0000256" key="9">
    <source>
        <dbReference type="SAM" id="SignalP"/>
    </source>
</evidence>
<dbReference type="CDD" id="cd09630">
    <property type="entry name" value="CDH_like_cytochrome"/>
    <property type="match status" value="1"/>
</dbReference>
<feature type="signal peptide" evidence="9">
    <location>
        <begin position="1"/>
        <end position="26"/>
    </location>
</feature>
<evidence type="ECO:0000256" key="4">
    <source>
        <dbReference type="ARBA" id="ARBA00022982"/>
    </source>
</evidence>
<evidence type="ECO:0000313" key="12">
    <source>
        <dbReference type="Proteomes" id="UP000001805"/>
    </source>
</evidence>
<dbReference type="EMBL" id="CM002237">
    <property type="protein sequence ID" value="EAA34055.2"/>
    <property type="molecule type" value="Genomic_DNA"/>
</dbReference>
<keyword evidence="3 8" id="KW-0812">Transmembrane</keyword>
<name>Q7SC62_NEUCR</name>
<dbReference type="Gene3D" id="1.20.120.1770">
    <property type="match status" value="1"/>
</dbReference>
<feature type="transmembrane region" description="Helical" evidence="8">
    <location>
        <begin position="469"/>
        <end position="488"/>
    </location>
</feature>
<keyword evidence="4" id="KW-0249">Electron transport</keyword>
<feature type="compositionally biased region" description="Acidic residues" evidence="7">
    <location>
        <begin position="540"/>
        <end position="551"/>
    </location>
</feature>
<feature type="transmembrane region" description="Helical" evidence="8">
    <location>
        <begin position="372"/>
        <end position="392"/>
    </location>
</feature>
<feature type="region of interest" description="Disordered" evidence="7">
    <location>
        <begin position="497"/>
        <end position="563"/>
    </location>
</feature>
<evidence type="ECO:0000256" key="2">
    <source>
        <dbReference type="ARBA" id="ARBA00022448"/>
    </source>
</evidence>
<dbReference type="RefSeq" id="XP_963291.2">
    <property type="nucleotide sequence ID" value="XM_958198.2"/>
</dbReference>
<proteinExistence type="predicted"/>
<evidence type="ECO:0000256" key="7">
    <source>
        <dbReference type="SAM" id="MobiDB-lite"/>
    </source>
</evidence>
<keyword evidence="9" id="KW-0732">Signal</keyword>
<dbReference type="InParanoid" id="Q7SC62"/>
<comment type="subcellular location">
    <subcellularLocation>
        <location evidence="1">Membrane</location>
    </subcellularLocation>
</comment>
<dbReference type="Pfam" id="PF16010">
    <property type="entry name" value="CDH-cyt"/>
    <property type="match status" value="1"/>
</dbReference>
<keyword evidence="5 8" id="KW-1133">Transmembrane helix</keyword>
<dbReference type="OrthoDB" id="19261at2759"/>
<gene>
    <name evidence="11" type="ORF">NCU08448</name>
</gene>
<dbReference type="HOGENOM" id="CLU_031471_3_0_1"/>
<dbReference type="SUPFAM" id="SSF49344">
    <property type="entry name" value="CBD9-like"/>
    <property type="match status" value="2"/>
</dbReference>
<keyword evidence="2" id="KW-0813">Transport</keyword>
<dbReference type="VEuPathDB" id="FungiDB:NCU08448"/>
<dbReference type="PROSITE" id="PS50939">
    <property type="entry name" value="CYTOCHROME_B561"/>
    <property type="match status" value="1"/>
</dbReference>
<protein>
    <recommendedName>
        <fullName evidence="10">Cytochrome b561 domain-containing protein</fullName>
    </recommendedName>
</protein>
<keyword evidence="6 8" id="KW-0472">Membrane</keyword>
<dbReference type="SMART" id="SM00665">
    <property type="entry name" value="B561"/>
    <property type="match status" value="1"/>
</dbReference>
<evidence type="ECO:0000256" key="6">
    <source>
        <dbReference type="ARBA" id="ARBA00023136"/>
    </source>
</evidence>
<sequence length="563" mass="61275">MVMARLTSLLGALLLFVSLFTQTLLGASPTTATTTTTDNNNNNNNNNNNKVQYCHTGLTSGAADFCLSLFSLPNTTTSSHDIYFHLTITRWNANGWTAIGTGQTMAGALMFIVYGDPVNGTEKEPVVSVRTVEGHRQPQLIDDFETVAGKGFDVQVLASSWKEAGTVPAPSKEEEQGKVKVKAKRHDDHDEHPIIPAAGTKTYVADVLLACYSCSLWSSGSSGSWRTSISATSASQPFLWAWNDRQDFSGSFPRDAHLKMHRHHGSETGGYGFFWADMTRSVLGSSNYLGKPTVDDLLKTLAIVPNTSNNNNNLLGTSTKPLSASGWLDKVTANPLPKTHAFFMTVAFLILFPLGVILIRSSSSGNAFQRHWLVQALASIFTLAGAGVGLYMTGRHIPSTAHQWLGLAITFLLVVQVILGWRHHMDFLRIRRRTWISHGHIWLGRWAVVAGWVNVVLGLLLSGHSRVDVWGVGIFVGMEAVVVAWWVWRAAQQRKAMAGENGGQNGKGTMDDDGEVESHALMARNGGAGADGEYFRLSMSEDDLSSSEDEEEGKRGDGVRGGR</sequence>
<dbReference type="PANTHER" id="PTHR47797:SF3">
    <property type="entry name" value="CYTOCHROME B561 DOMAIN-CONTAINING PROTEIN"/>
    <property type="match status" value="1"/>
</dbReference>
<dbReference type="GO" id="GO:0016020">
    <property type="term" value="C:membrane"/>
    <property type="evidence" value="ECO:0007669"/>
    <property type="project" value="UniProtKB-SubCell"/>
</dbReference>
<dbReference type="PANTHER" id="PTHR47797">
    <property type="entry name" value="DEHYDROGENASE, PUTATIVE (AFU_ORTHOLOGUE AFUA_8G05805)-RELATED"/>
    <property type="match status" value="1"/>
</dbReference>
<evidence type="ECO:0000256" key="3">
    <source>
        <dbReference type="ARBA" id="ARBA00022692"/>
    </source>
</evidence>
<dbReference type="InterPro" id="IPR015920">
    <property type="entry name" value="Cellobiose_DH-like_cyt"/>
</dbReference>
<feature type="domain" description="Cytochrome b561" evidence="10">
    <location>
        <begin position="304"/>
        <end position="492"/>
    </location>
</feature>
<feature type="chain" id="PRO_5004292786" description="Cytochrome b561 domain-containing protein" evidence="9">
    <location>
        <begin position="27"/>
        <end position="563"/>
    </location>
</feature>
<dbReference type="AlphaFoldDB" id="Q7SC62"/>
<organism evidence="11 12">
    <name type="scientific">Neurospora crassa (strain ATCC 24698 / 74-OR23-1A / CBS 708.71 / DSM 1257 / FGSC 987)</name>
    <dbReference type="NCBI Taxonomy" id="367110"/>
    <lineage>
        <taxon>Eukaryota</taxon>
        <taxon>Fungi</taxon>
        <taxon>Dikarya</taxon>
        <taxon>Ascomycota</taxon>
        <taxon>Pezizomycotina</taxon>
        <taxon>Sordariomycetes</taxon>
        <taxon>Sordariomycetidae</taxon>
        <taxon>Sordariales</taxon>
        <taxon>Sordariaceae</taxon>
        <taxon>Neurospora</taxon>
    </lineage>
</organism>
<evidence type="ECO:0000313" key="11">
    <source>
        <dbReference type="EMBL" id="EAA34055.2"/>
    </source>
</evidence>
<reference evidence="11 12" key="1">
    <citation type="journal article" date="2003" name="Nature">
        <title>The genome sequence of the filamentous fungus Neurospora crassa.</title>
        <authorList>
            <person name="Galagan J.E."/>
            <person name="Calvo S.E."/>
            <person name="Borkovich K.A."/>
            <person name="Selker E.U."/>
            <person name="Read N.D."/>
            <person name="Jaffe D."/>
            <person name="FitzHugh W."/>
            <person name="Ma L.J."/>
            <person name="Smirnov S."/>
            <person name="Purcell S."/>
            <person name="Rehman B."/>
            <person name="Elkins T."/>
            <person name="Engels R."/>
            <person name="Wang S."/>
            <person name="Nielsen C.B."/>
            <person name="Butler J."/>
            <person name="Endrizzi M."/>
            <person name="Qui D."/>
            <person name="Ianakiev P."/>
            <person name="Bell-Pedersen D."/>
            <person name="Nelson M.A."/>
            <person name="Werner-Washburne M."/>
            <person name="Selitrennikoff C.P."/>
            <person name="Kinsey J.A."/>
            <person name="Braun E.L."/>
            <person name="Zelter A."/>
            <person name="Schulte U."/>
            <person name="Kothe G.O."/>
            <person name="Jedd G."/>
            <person name="Mewes W."/>
            <person name="Staben C."/>
            <person name="Marcotte E."/>
            <person name="Greenberg D."/>
            <person name="Roy A."/>
            <person name="Foley K."/>
            <person name="Naylor J."/>
            <person name="Stange-Thomann N."/>
            <person name="Barrett R."/>
            <person name="Gnerre S."/>
            <person name="Kamal M."/>
            <person name="Kamvysselis M."/>
            <person name="Mauceli E."/>
            <person name="Bielke C."/>
            <person name="Rudd S."/>
            <person name="Frishman D."/>
            <person name="Krystofova S."/>
            <person name="Rasmussen C."/>
            <person name="Metzenberg R.L."/>
            <person name="Perkins D.D."/>
            <person name="Kroken S."/>
            <person name="Cogoni C."/>
            <person name="Macino G."/>
            <person name="Catcheside D."/>
            <person name="Li W."/>
            <person name="Pratt R.J."/>
            <person name="Osmani S.A."/>
            <person name="DeSouza C.P."/>
            <person name="Glass L."/>
            <person name="Orbach M.J."/>
            <person name="Berglund J.A."/>
            <person name="Voelker R."/>
            <person name="Yarden O."/>
            <person name="Plamann M."/>
            <person name="Seiler S."/>
            <person name="Dunlap J."/>
            <person name="Radford A."/>
            <person name="Aramayo R."/>
            <person name="Natvig D.O."/>
            <person name="Alex L.A."/>
            <person name="Mannhaupt G."/>
            <person name="Ebbole D.J."/>
            <person name="Freitag M."/>
            <person name="Paulsen I."/>
            <person name="Sachs M.S."/>
            <person name="Lander E.S."/>
            <person name="Nusbaum C."/>
            <person name="Birren B."/>
        </authorList>
    </citation>
    <scope>NUCLEOTIDE SEQUENCE [LARGE SCALE GENOMIC DNA]</scope>
    <source>
        <strain evidence="12">ATCC 24698 / 74-OR23-1A / CBS 708.71 / DSM 1257 / FGSC 987</strain>
    </source>
</reference>
<dbReference type="TCDB" id="5.B.2.3.4">
    <property type="family name" value="the eukaryotic cytochrome b561 (cytb561) family"/>
</dbReference>
<evidence type="ECO:0000256" key="1">
    <source>
        <dbReference type="ARBA" id="ARBA00004370"/>
    </source>
</evidence>
<dbReference type="CDD" id="cd08760">
    <property type="entry name" value="Cyt_b561_FRRS1_like"/>
    <property type="match status" value="1"/>
</dbReference>
<dbReference type="GeneID" id="3879439"/>
<dbReference type="InterPro" id="IPR006593">
    <property type="entry name" value="Cyt_b561/ferric_Rdtase_TM"/>
</dbReference>
<dbReference type="Proteomes" id="UP000001805">
    <property type="component" value="Chromosome 6, Linkage Group II"/>
</dbReference>
<feature type="compositionally biased region" description="Basic and acidic residues" evidence="7">
    <location>
        <begin position="552"/>
        <end position="563"/>
    </location>
</feature>
<accession>Q7SC62</accession>
<feature type="transmembrane region" description="Helical" evidence="8">
    <location>
        <begin position="404"/>
        <end position="421"/>
    </location>
</feature>
<feature type="transmembrane region" description="Helical" evidence="8">
    <location>
        <begin position="442"/>
        <end position="463"/>
    </location>
</feature>
<dbReference type="STRING" id="367110.Q7SC62"/>
<dbReference type="PaxDb" id="5141-EFNCRP00000008470"/>
<evidence type="ECO:0000256" key="8">
    <source>
        <dbReference type="SAM" id="Phobius"/>
    </source>
</evidence>
<evidence type="ECO:0000259" key="10">
    <source>
        <dbReference type="PROSITE" id="PS50939"/>
    </source>
</evidence>
<dbReference type="Gene3D" id="2.60.40.1210">
    <property type="entry name" value="Cellobiose dehydrogenase, cytochrome domain"/>
    <property type="match status" value="1"/>
</dbReference>